<evidence type="ECO:0000256" key="4">
    <source>
        <dbReference type="ARBA" id="ARBA00022884"/>
    </source>
</evidence>
<feature type="compositionally biased region" description="Basic residues" evidence="7">
    <location>
        <begin position="101"/>
        <end position="117"/>
    </location>
</feature>
<comment type="subcellular location">
    <subcellularLocation>
        <location evidence="2">Cytoplasm</location>
    </subcellularLocation>
    <subcellularLocation>
        <location evidence="1">Nucleus</location>
    </subcellularLocation>
</comment>
<sequence length="128" mass="15014">KAIDGWIVLVTNVHEEATEEDVMNKFSQYGKINNLQLSIDRRTGYVKGYVLIAYGTYEEAMFAIEKANGSKLLGQRLYCDFAFIRPPPLNNNKKPWDQRNSFKKSSNHHRNRSKSPSRRNDRNRSHYY</sequence>
<evidence type="ECO:0000313" key="9">
    <source>
        <dbReference type="EMBL" id="RIA89865.1"/>
    </source>
</evidence>
<dbReference type="OrthoDB" id="15688at2759"/>
<dbReference type="InterPro" id="IPR033744">
    <property type="entry name" value="RRM_RBM8"/>
</dbReference>
<protein>
    <submittedName>
        <fullName evidence="9">RNA-binding protein 8A</fullName>
    </submittedName>
</protein>
<dbReference type="AlphaFoldDB" id="A0A397T0U2"/>
<dbReference type="InterPro" id="IPR035979">
    <property type="entry name" value="RBD_domain_sf"/>
</dbReference>
<proteinExistence type="predicted"/>
<feature type="domain" description="RRM" evidence="8">
    <location>
        <begin position="6"/>
        <end position="84"/>
    </location>
</feature>
<dbReference type="InterPro" id="IPR012677">
    <property type="entry name" value="Nucleotide-bd_a/b_plait_sf"/>
</dbReference>
<keyword evidence="4 6" id="KW-0694">RNA-binding</keyword>
<keyword evidence="5" id="KW-0539">Nucleus</keyword>
<dbReference type="Pfam" id="PF00076">
    <property type="entry name" value="RRM_1"/>
    <property type="match status" value="1"/>
</dbReference>
<evidence type="ECO:0000256" key="5">
    <source>
        <dbReference type="ARBA" id="ARBA00023242"/>
    </source>
</evidence>
<dbReference type="SUPFAM" id="SSF54928">
    <property type="entry name" value="RNA-binding domain, RBD"/>
    <property type="match status" value="1"/>
</dbReference>
<dbReference type="InterPro" id="IPR000504">
    <property type="entry name" value="RRM_dom"/>
</dbReference>
<feature type="non-terminal residue" evidence="9">
    <location>
        <position position="1"/>
    </location>
</feature>
<evidence type="ECO:0000313" key="10">
    <source>
        <dbReference type="Proteomes" id="UP000265703"/>
    </source>
</evidence>
<keyword evidence="3" id="KW-0963">Cytoplasm</keyword>
<dbReference type="InterPro" id="IPR008111">
    <property type="entry name" value="RNA-bd_8"/>
</dbReference>
<reference evidence="9 10" key="1">
    <citation type="submission" date="2018-06" db="EMBL/GenBank/DDBJ databases">
        <title>Comparative genomics reveals the genomic features of Rhizophagus irregularis, R. cerebriforme, R. diaphanum and Gigaspora rosea, and their symbiotic lifestyle signature.</title>
        <authorList>
            <person name="Morin E."/>
            <person name="San Clemente H."/>
            <person name="Chen E.C.H."/>
            <person name="De La Providencia I."/>
            <person name="Hainaut M."/>
            <person name="Kuo A."/>
            <person name="Kohler A."/>
            <person name="Murat C."/>
            <person name="Tang N."/>
            <person name="Roy S."/>
            <person name="Loubradou J."/>
            <person name="Henrissat B."/>
            <person name="Grigoriev I.V."/>
            <person name="Corradi N."/>
            <person name="Roux C."/>
            <person name="Martin F.M."/>
        </authorList>
    </citation>
    <scope>NUCLEOTIDE SEQUENCE [LARGE SCALE GENOMIC DNA]</scope>
    <source>
        <strain evidence="9 10">DAOM 227022</strain>
    </source>
</reference>
<dbReference type="Proteomes" id="UP000265703">
    <property type="component" value="Unassembled WGS sequence"/>
</dbReference>
<comment type="caution">
    <text evidence="9">The sequence shown here is derived from an EMBL/GenBank/DDBJ whole genome shotgun (WGS) entry which is preliminary data.</text>
</comment>
<evidence type="ECO:0000259" key="8">
    <source>
        <dbReference type="PROSITE" id="PS50102"/>
    </source>
</evidence>
<dbReference type="GO" id="GO:0006396">
    <property type="term" value="P:RNA processing"/>
    <property type="evidence" value="ECO:0007669"/>
    <property type="project" value="InterPro"/>
</dbReference>
<feature type="region of interest" description="Disordered" evidence="7">
    <location>
        <begin position="86"/>
        <end position="128"/>
    </location>
</feature>
<keyword evidence="10" id="KW-1185">Reference proteome</keyword>
<dbReference type="Gene3D" id="3.30.70.330">
    <property type="match status" value="1"/>
</dbReference>
<dbReference type="STRING" id="658196.A0A397T0U2"/>
<dbReference type="PANTHER" id="PTHR45894">
    <property type="entry name" value="RNA-BINDING PROTEIN 8A"/>
    <property type="match status" value="1"/>
</dbReference>
<dbReference type="GO" id="GO:0005634">
    <property type="term" value="C:nucleus"/>
    <property type="evidence" value="ECO:0007669"/>
    <property type="project" value="UniProtKB-SubCell"/>
</dbReference>
<evidence type="ECO:0000256" key="2">
    <source>
        <dbReference type="ARBA" id="ARBA00004496"/>
    </source>
</evidence>
<dbReference type="GO" id="GO:0005737">
    <property type="term" value="C:cytoplasm"/>
    <property type="evidence" value="ECO:0007669"/>
    <property type="project" value="UniProtKB-SubCell"/>
</dbReference>
<evidence type="ECO:0000256" key="7">
    <source>
        <dbReference type="SAM" id="MobiDB-lite"/>
    </source>
</evidence>
<accession>A0A397T0U2</accession>
<dbReference type="EMBL" id="QKYT01000202">
    <property type="protein sequence ID" value="RIA89865.1"/>
    <property type="molecule type" value="Genomic_DNA"/>
</dbReference>
<dbReference type="GO" id="GO:0003729">
    <property type="term" value="F:mRNA binding"/>
    <property type="evidence" value="ECO:0007669"/>
    <property type="project" value="InterPro"/>
</dbReference>
<dbReference type="CDD" id="cd12324">
    <property type="entry name" value="RRM_RBM8"/>
    <property type="match status" value="1"/>
</dbReference>
<feature type="compositionally biased region" description="Basic and acidic residues" evidence="7">
    <location>
        <begin position="118"/>
        <end position="128"/>
    </location>
</feature>
<name>A0A397T0U2_9GLOM</name>
<evidence type="ECO:0000256" key="1">
    <source>
        <dbReference type="ARBA" id="ARBA00004123"/>
    </source>
</evidence>
<dbReference type="PROSITE" id="PS50102">
    <property type="entry name" value="RRM"/>
    <property type="match status" value="1"/>
</dbReference>
<gene>
    <name evidence="9" type="ORF">C1645_693947</name>
</gene>
<evidence type="ECO:0000256" key="3">
    <source>
        <dbReference type="ARBA" id="ARBA00022490"/>
    </source>
</evidence>
<dbReference type="SMART" id="SM00360">
    <property type="entry name" value="RRM"/>
    <property type="match status" value="1"/>
</dbReference>
<organism evidence="9 10">
    <name type="scientific">Glomus cerebriforme</name>
    <dbReference type="NCBI Taxonomy" id="658196"/>
    <lineage>
        <taxon>Eukaryota</taxon>
        <taxon>Fungi</taxon>
        <taxon>Fungi incertae sedis</taxon>
        <taxon>Mucoromycota</taxon>
        <taxon>Glomeromycotina</taxon>
        <taxon>Glomeromycetes</taxon>
        <taxon>Glomerales</taxon>
        <taxon>Glomeraceae</taxon>
        <taxon>Glomus</taxon>
    </lineage>
</organism>
<evidence type="ECO:0000256" key="6">
    <source>
        <dbReference type="PROSITE-ProRule" id="PRU00176"/>
    </source>
</evidence>